<dbReference type="GO" id="GO:0000150">
    <property type="term" value="F:DNA strand exchange activity"/>
    <property type="evidence" value="ECO:0007669"/>
    <property type="project" value="InterPro"/>
</dbReference>
<feature type="compositionally biased region" description="Basic and acidic residues" evidence="1">
    <location>
        <begin position="564"/>
        <end position="582"/>
    </location>
</feature>
<protein>
    <submittedName>
        <fullName evidence="4">Transposon Tn3 resolvase</fullName>
    </submittedName>
</protein>
<dbReference type="PROSITE" id="PS51737">
    <property type="entry name" value="RECOMBINASE_DNA_BIND"/>
    <property type="match status" value="1"/>
</dbReference>
<feature type="region of interest" description="Disordered" evidence="1">
    <location>
        <begin position="564"/>
        <end position="588"/>
    </location>
</feature>
<dbReference type="PANTHER" id="PTHR30461">
    <property type="entry name" value="DNA-INVERTASE FROM LAMBDOID PROPHAGE"/>
    <property type="match status" value="1"/>
</dbReference>
<feature type="domain" description="Recombinase" evidence="3">
    <location>
        <begin position="175"/>
        <end position="299"/>
    </location>
</feature>
<dbReference type="InterPro" id="IPR036162">
    <property type="entry name" value="Resolvase-like_N_sf"/>
</dbReference>
<reference evidence="4 5" key="1">
    <citation type="submission" date="2015-09" db="EMBL/GenBank/DDBJ databases">
        <authorList>
            <consortium name="Pathogen Informatics"/>
        </authorList>
    </citation>
    <scope>NUCLEOTIDE SEQUENCE [LARGE SCALE GENOMIC DNA]</scope>
    <source>
        <strain evidence="4 5">2789STDY5834841</strain>
    </source>
</reference>
<dbReference type="RefSeq" id="WP_055159035.1">
    <property type="nucleotide sequence ID" value="NZ_CYZO01000016.1"/>
</dbReference>
<dbReference type="CDD" id="cd00338">
    <property type="entry name" value="Ser_Recombinase"/>
    <property type="match status" value="1"/>
</dbReference>
<dbReference type="AlphaFoldDB" id="A0A174BV30"/>
<dbReference type="GO" id="GO:0003677">
    <property type="term" value="F:DNA binding"/>
    <property type="evidence" value="ECO:0007669"/>
    <property type="project" value="InterPro"/>
</dbReference>
<dbReference type="PROSITE" id="PS51736">
    <property type="entry name" value="RECOMBINASES_3"/>
    <property type="match status" value="1"/>
</dbReference>
<dbReference type="SUPFAM" id="SSF53041">
    <property type="entry name" value="Resolvase-like"/>
    <property type="match status" value="1"/>
</dbReference>
<proteinExistence type="predicted"/>
<dbReference type="SMART" id="SM00857">
    <property type="entry name" value="Resolvase"/>
    <property type="match status" value="1"/>
</dbReference>
<sequence length="588" mass="67929">MRIVNKIEAKTPQIPRRKRVAAYARVSMESERLQHSLSAQVSFYSSLIQSNPAWEYVGVYADNGITGTKTEAREEFNRMIADCEAGKIDIVLTKSISRFARNTVDLLNTVRRLKELGVSVQFEKERIDSLTEDGELMLTLLASFAQEEIRSLSDNVKWGTRKRFEKGIPNGRFQIYGYRWEGDHLVIHEEEAKIVRLIYDNYMNGLSAETTEKQLAEMGVKSYKGQHFGNTSIRQILGNITYTGNLLFQKEYVADPISKKSRINRGELPQYFVENTHEAIIPMEVYQAVQAEKARRRELGALANWSINTSCFTSKIKCGRCGKSYQRSNRKGRKDPNANYTIWVCGTRRKTGNAHCQNKDIPEQMLKDACAEVMGLDTFDEIIFSEQIDHIEIPAPNEMIFYFKDGRIVPHHWESTMRKDCWTDERRAAKGRYVQEHQLGPNTSCFTSRVRCDSCGENYRRQRSRHKDGSFDSVWRCASGGKCQSPSIKEDALKNLCADAMGLEEFSETVFREQIVCIHITAPYQLSIRFFDGHTFETAWENKRKMPRHTEERKQHMREVMIQRWREKRGESNDNTGDDKPIHGNADQ</sequence>
<accession>A0A174BV30</accession>
<dbReference type="Pfam" id="PF00239">
    <property type="entry name" value="Resolvase"/>
    <property type="match status" value="1"/>
</dbReference>
<evidence type="ECO:0000259" key="2">
    <source>
        <dbReference type="PROSITE" id="PS51736"/>
    </source>
</evidence>
<dbReference type="InterPro" id="IPR050639">
    <property type="entry name" value="SSR_resolvase"/>
</dbReference>
<evidence type="ECO:0000259" key="3">
    <source>
        <dbReference type="PROSITE" id="PS51737"/>
    </source>
</evidence>
<dbReference type="PANTHER" id="PTHR30461:SF23">
    <property type="entry name" value="DNA RECOMBINASE-RELATED"/>
    <property type="match status" value="1"/>
</dbReference>
<evidence type="ECO:0000313" key="4">
    <source>
        <dbReference type="EMBL" id="CUO04654.1"/>
    </source>
</evidence>
<dbReference type="Pfam" id="PF13408">
    <property type="entry name" value="Zn_ribbon_recom"/>
    <property type="match status" value="2"/>
</dbReference>
<evidence type="ECO:0000256" key="1">
    <source>
        <dbReference type="SAM" id="MobiDB-lite"/>
    </source>
</evidence>
<evidence type="ECO:0000313" key="5">
    <source>
        <dbReference type="Proteomes" id="UP000095787"/>
    </source>
</evidence>
<dbReference type="InterPro" id="IPR011109">
    <property type="entry name" value="DNA_bind_recombinase_dom"/>
</dbReference>
<feature type="domain" description="Resolvase/invertase-type recombinase catalytic" evidence="2">
    <location>
        <begin position="19"/>
        <end position="167"/>
    </location>
</feature>
<dbReference type="Proteomes" id="UP000095787">
    <property type="component" value="Unassembled WGS sequence"/>
</dbReference>
<dbReference type="EMBL" id="CYZO01000016">
    <property type="protein sequence ID" value="CUO04654.1"/>
    <property type="molecule type" value="Genomic_DNA"/>
</dbReference>
<dbReference type="Gene3D" id="3.90.1750.20">
    <property type="entry name" value="Putative Large Serine Recombinase, Chain B, Domain 2"/>
    <property type="match status" value="1"/>
</dbReference>
<gene>
    <name evidence="4" type="primary">tnpR_2</name>
    <name evidence="4" type="ORF">ERS852456_01475</name>
</gene>
<dbReference type="InterPro" id="IPR038109">
    <property type="entry name" value="DNA_bind_recomb_sf"/>
</dbReference>
<dbReference type="Gene3D" id="3.40.50.1390">
    <property type="entry name" value="Resolvase, N-terminal catalytic domain"/>
    <property type="match status" value="1"/>
</dbReference>
<organism evidence="4 5">
    <name type="scientific">[Ruminococcus] torques</name>
    <dbReference type="NCBI Taxonomy" id="33039"/>
    <lineage>
        <taxon>Bacteria</taxon>
        <taxon>Bacillati</taxon>
        <taxon>Bacillota</taxon>
        <taxon>Clostridia</taxon>
        <taxon>Lachnospirales</taxon>
        <taxon>Lachnospiraceae</taxon>
        <taxon>Mediterraneibacter</taxon>
    </lineage>
</organism>
<dbReference type="InterPro" id="IPR025827">
    <property type="entry name" value="Zn_ribbon_recom_dom"/>
</dbReference>
<dbReference type="Pfam" id="PF07508">
    <property type="entry name" value="Recombinase"/>
    <property type="match status" value="1"/>
</dbReference>
<dbReference type="InterPro" id="IPR006119">
    <property type="entry name" value="Resolv_N"/>
</dbReference>
<name>A0A174BV30_9FIRM</name>